<dbReference type="GeneID" id="89336258"/>
<organism evidence="1 2">
    <name type="scientific">Sulfolobus tengchongensis</name>
    <dbReference type="NCBI Taxonomy" id="207809"/>
    <lineage>
        <taxon>Archaea</taxon>
        <taxon>Thermoproteota</taxon>
        <taxon>Thermoprotei</taxon>
        <taxon>Sulfolobales</taxon>
        <taxon>Sulfolobaceae</taxon>
        <taxon>Sulfolobus</taxon>
    </lineage>
</organism>
<dbReference type="RefSeq" id="WP_338604144.1">
    <property type="nucleotide sequence ID" value="NZ_CP146016.1"/>
</dbReference>
<keyword evidence="2" id="KW-1185">Reference proteome</keyword>
<protein>
    <submittedName>
        <fullName evidence="1">Uncharacterized protein</fullName>
    </submittedName>
</protein>
<proteinExistence type="predicted"/>
<gene>
    <name evidence="1" type="ORF">V6M85_05780</name>
</gene>
<dbReference type="Proteomes" id="UP001432202">
    <property type="component" value="Chromosome"/>
</dbReference>
<reference evidence="1 2" key="1">
    <citation type="submission" date="2024-02" db="EMBL/GenBank/DDBJ databases">
        <title>STSV induces naive adaptation in Sulfolobus.</title>
        <authorList>
            <person name="Xiang X."/>
            <person name="Song M."/>
        </authorList>
    </citation>
    <scope>NUCLEOTIDE SEQUENCE [LARGE SCALE GENOMIC DNA]</scope>
    <source>
        <strain evidence="1 2">RT2</strain>
    </source>
</reference>
<name>A0AAX4L399_9CREN</name>
<dbReference type="EMBL" id="CP146016">
    <property type="protein sequence ID" value="WWQ61580.1"/>
    <property type="molecule type" value="Genomic_DNA"/>
</dbReference>
<dbReference type="AlphaFoldDB" id="A0AAX4L399"/>
<evidence type="ECO:0000313" key="2">
    <source>
        <dbReference type="Proteomes" id="UP001432202"/>
    </source>
</evidence>
<accession>A0AAX4L399</accession>
<evidence type="ECO:0000313" key="1">
    <source>
        <dbReference type="EMBL" id="WWQ61580.1"/>
    </source>
</evidence>
<sequence>MKLKIINIEDLFIPPLQEYSYLCNGTITDTKCKGLEIYRDADFINFTINDILSSMSLQGLIKMKSRGRKRERWLRYITKYKMELEPKEFSTILRLGALLTIYVDGYEIEGNQGDVVVKEFRVSGTGSNTDHIRRMMFEIAPRLIIIQNKNNIWYMVTAYKVAYIDPQLKKIENLFINSYRLDCQELEEESNIRICLNPSY</sequence>